<reference evidence="3 4" key="2">
    <citation type="journal article" date="2016" name="Genome Announc.">
        <title>Permanent Draft Genome Sequences for Two Variants of Frankia sp. Strain CpI1, the First Frankia Strain Isolated from Root Nodules of Comptonia peregrina.</title>
        <authorList>
            <person name="Oshone R."/>
            <person name="Hurst S.G.IV."/>
            <person name="Abebe-Akele F."/>
            <person name="Simpson S."/>
            <person name="Morris K."/>
            <person name="Thomas W.K."/>
            <person name="Tisa L.S."/>
        </authorList>
    </citation>
    <scope>NUCLEOTIDE SEQUENCE [LARGE SCALE GENOMIC DNA]</scope>
    <source>
        <strain evidence="4">CpI1-S</strain>
    </source>
</reference>
<evidence type="ECO:0000256" key="1">
    <source>
        <dbReference type="SAM" id="MobiDB-lite"/>
    </source>
</evidence>
<protein>
    <recommendedName>
        <fullName evidence="2">DUF3291 domain-containing protein</fullName>
    </recommendedName>
</protein>
<dbReference type="OrthoDB" id="2376237at2"/>
<proteinExistence type="predicted"/>
<dbReference type="Pfam" id="PF11695">
    <property type="entry name" value="DUF3291"/>
    <property type="match status" value="1"/>
</dbReference>
<sequence length="187" mass="20975">MPDWIPSPADLRDHQGMWELAQVNIARLRAPLDDPTLADFVAALDPVNALADAAPGFRWRLQTEDGNATAIRAFSWEVGASAGIIVNMSVWDSIESLANFVFAGPHRDVLRRRREWFETMREAYAALWWVPAGQRPTTAQAEQRVRRLRRQGPTAHAFTLREPFPPPGSDPDLAAPPDRRADWTCPA</sequence>
<dbReference type="Proteomes" id="UP000032545">
    <property type="component" value="Unassembled WGS sequence"/>
</dbReference>
<gene>
    <name evidence="3" type="ORF">FF36_05955</name>
</gene>
<dbReference type="RefSeq" id="WP_044888381.1">
    <property type="nucleotide sequence ID" value="NZ_JYFN01000086.1"/>
</dbReference>
<dbReference type="InterPro" id="IPR011008">
    <property type="entry name" value="Dimeric_a/b-barrel"/>
</dbReference>
<feature type="compositionally biased region" description="Basic and acidic residues" evidence="1">
    <location>
        <begin position="177"/>
        <end position="187"/>
    </location>
</feature>
<feature type="domain" description="DUF3291" evidence="2">
    <location>
        <begin position="20"/>
        <end position="162"/>
    </location>
</feature>
<evidence type="ECO:0000313" key="3">
    <source>
        <dbReference type="EMBL" id="KJE19756.1"/>
    </source>
</evidence>
<dbReference type="InterPro" id="IPR021708">
    <property type="entry name" value="DUF3291"/>
</dbReference>
<organism evidence="3 4">
    <name type="scientific">Frankia torreyi</name>
    <dbReference type="NCBI Taxonomy" id="1856"/>
    <lineage>
        <taxon>Bacteria</taxon>
        <taxon>Bacillati</taxon>
        <taxon>Actinomycetota</taxon>
        <taxon>Actinomycetes</taxon>
        <taxon>Frankiales</taxon>
        <taxon>Frankiaceae</taxon>
        <taxon>Frankia</taxon>
    </lineage>
</organism>
<name>A0A0D8B6G5_9ACTN</name>
<dbReference type="SUPFAM" id="SSF54909">
    <property type="entry name" value="Dimeric alpha+beta barrel"/>
    <property type="match status" value="1"/>
</dbReference>
<dbReference type="EMBL" id="JYFN01000086">
    <property type="protein sequence ID" value="KJE19756.1"/>
    <property type="molecule type" value="Genomic_DNA"/>
</dbReference>
<dbReference type="AlphaFoldDB" id="A0A0D8B6G5"/>
<reference evidence="4" key="1">
    <citation type="submission" date="2015-02" db="EMBL/GenBank/DDBJ databases">
        <title>Draft Genome of Frankia sp. CpI1-S.</title>
        <authorList>
            <person name="Oshone R.T."/>
            <person name="Ngom M."/>
            <person name="Ghodhbane-Gtari F."/>
            <person name="Gtari M."/>
            <person name="Morris K."/>
            <person name="Thomas K."/>
            <person name="Sen A."/>
            <person name="Tisa L.S."/>
        </authorList>
    </citation>
    <scope>NUCLEOTIDE SEQUENCE [LARGE SCALE GENOMIC DNA]</scope>
    <source>
        <strain evidence="4">CpI1-S</strain>
    </source>
</reference>
<feature type="region of interest" description="Disordered" evidence="1">
    <location>
        <begin position="156"/>
        <end position="187"/>
    </location>
</feature>
<keyword evidence="4" id="KW-1185">Reference proteome</keyword>
<evidence type="ECO:0000313" key="4">
    <source>
        <dbReference type="Proteomes" id="UP000032545"/>
    </source>
</evidence>
<accession>A0A0D8B6G5</accession>
<dbReference type="PATRIC" id="fig|1502723.3.peg.6753"/>
<evidence type="ECO:0000259" key="2">
    <source>
        <dbReference type="Pfam" id="PF11695"/>
    </source>
</evidence>
<comment type="caution">
    <text evidence="3">The sequence shown here is derived from an EMBL/GenBank/DDBJ whole genome shotgun (WGS) entry which is preliminary data.</text>
</comment>